<feature type="region of interest" description="Disordered" evidence="1">
    <location>
        <begin position="463"/>
        <end position="492"/>
    </location>
</feature>
<keyword evidence="3" id="KW-1185">Reference proteome</keyword>
<evidence type="ECO:0000313" key="3">
    <source>
        <dbReference type="Proteomes" id="UP000323386"/>
    </source>
</evidence>
<dbReference type="Proteomes" id="UP000323386">
    <property type="component" value="Unassembled WGS sequence"/>
</dbReference>
<feature type="region of interest" description="Disordered" evidence="1">
    <location>
        <begin position="1"/>
        <end position="59"/>
    </location>
</feature>
<dbReference type="EMBL" id="OOIP01000027">
    <property type="protein sequence ID" value="SPO41380.1"/>
    <property type="molecule type" value="Genomic_DNA"/>
</dbReference>
<proteinExistence type="predicted"/>
<sequence>MTDKPALQDPAAMPGALGKESGKTKAPEKALAGPTMTPPRCSSNSSRAHSRPRHARTADEALLTSTGRTTLGAQDAVDIQAPGQLAGDQAEPIAHRPQHIQLTADDVLEFIQPQLAAEAARYPGKHSRALDACLDTLVDARLAGLVDARLTGLADARLFGLVNTRICAVVDAHLVLPSTPLSEASWIPDLAPPSTPASVALSLPDLRPAMTAERTPESILPHGTYRGSLLQLADGRLRCMDANLLSAGCKQHRAIANFFHATQPRRQVRTCRTYHSHLLIAPLLQETQLAESRNNRSPFSASQRAEADCARILALQAEVEQLRQAQTPPTAPSELPVAFAQLRQDLHAQLRGDFSGTFHKPLFPWISADLYADTHPAHDLLHLADAAWTVDAAPEATTGRSLSAALLKFRDHLADLDATFSWDSVSDNTLRVCCARYTVAPAAVWAHLDHELYVPRLSGVLGKAQPTAPPPDPSFSLSKRKQHPAPASSSPKDNVCWNWHSGRCQADPCERKHVCHQCGQSDHSWRRCDAPSKRGTLTN</sequence>
<evidence type="ECO:0000313" key="2">
    <source>
        <dbReference type="EMBL" id="SPO41380.1"/>
    </source>
</evidence>
<protein>
    <submittedName>
        <fullName evidence="2">Uncharacterized protein</fullName>
    </submittedName>
</protein>
<reference evidence="2 3" key="1">
    <citation type="submission" date="2018-03" db="EMBL/GenBank/DDBJ databases">
        <authorList>
            <person name="Guldener U."/>
        </authorList>
    </citation>
    <scope>NUCLEOTIDE SEQUENCE [LARGE SCALE GENOMIC DNA]</scope>
    <source>
        <strain evidence="2 3">DAOM196992</strain>
    </source>
</reference>
<accession>A0A5C3FAW4</accession>
<evidence type="ECO:0000256" key="1">
    <source>
        <dbReference type="SAM" id="MobiDB-lite"/>
    </source>
</evidence>
<gene>
    <name evidence="2" type="ORF">PSFLO_06862</name>
</gene>
<organism evidence="2 3">
    <name type="scientific">Pseudozyma flocculosa</name>
    <dbReference type="NCBI Taxonomy" id="84751"/>
    <lineage>
        <taxon>Eukaryota</taxon>
        <taxon>Fungi</taxon>
        <taxon>Dikarya</taxon>
        <taxon>Basidiomycota</taxon>
        <taxon>Ustilaginomycotina</taxon>
        <taxon>Ustilaginomycetes</taxon>
        <taxon>Ustilaginales</taxon>
        <taxon>Ustilaginaceae</taxon>
        <taxon>Pseudozyma</taxon>
    </lineage>
</organism>
<dbReference type="AlphaFoldDB" id="A0A5C3FAW4"/>
<name>A0A5C3FAW4_9BASI</name>